<organism evidence="1 2">
    <name type="scientific">Streptomyces nymphaeiformis</name>
    <dbReference type="NCBI Taxonomy" id="2663842"/>
    <lineage>
        <taxon>Bacteria</taxon>
        <taxon>Bacillati</taxon>
        <taxon>Actinomycetota</taxon>
        <taxon>Actinomycetes</taxon>
        <taxon>Kitasatosporales</taxon>
        <taxon>Streptomycetaceae</taxon>
        <taxon>Streptomyces</taxon>
    </lineage>
</organism>
<dbReference type="RefSeq" id="WP_184931172.1">
    <property type="nucleotide sequence ID" value="NZ_JACHJY010000004.1"/>
</dbReference>
<keyword evidence="2" id="KW-1185">Reference proteome</keyword>
<dbReference type="EMBL" id="JACHJY010000004">
    <property type="protein sequence ID" value="MBB4982520.1"/>
    <property type="molecule type" value="Genomic_DNA"/>
</dbReference>
<evidence type="ECO:0000313" key="1">
    <source>
        <dbReference type="EMBL" id="MBB4982520.1"/>
    </source>
</evidence>
<dbReference type="Proteomes" id="UP000582643">
    <property type="component" value="Unassembled WGS sequence"/>
</dbReference>
<dbReference type="AlphaFoldDB" id="A0A7W7XBZ3"/>
<sequence>MQKGRLKAKMPTLPPGGGEGISQEFLGNLAAVPGITLVKLTGDSAIEGLRDQILQTGPGRRKDGVKTGASDSAWLRDVLRKAGGNFESVVLLSSDRDVVAACRELRVNPPRMLNIHDLNKTLFRFVSGPEGLSRRIALHFTKLISDLRANTYDGWVEPDIDLGHFDADPSFLLEDLQGAQFQVHGVTLRHLHEVLSVTDIGTASDLDEECGEGESGVLRDLTLDAVVEFRADVDVSIYDIDADGEIQMDVHSLYDVRIIASLLIEISKGVISYCTPLANSRIEALEKPQRLEPSLTPWPAGPVFK</sequence>
<gene>
    <name evidence="1" type="ORF">GGE06_003430</name>
</gene>
<name>A0A7W7XBZ3_9ACTN</name>
<reference evidence="1 2" key="1">
    <citation type="submission" date="2020-08" db="EMBL/GenBank/DDBJ databases">
        <title>Genomic Encyclopedia of Type Strains, Phase III (KMG-III): the genomes of soil and plant-associated and newly described type strains.</title>
        <authorList>
            <person name="Whitman W."/>
        </authorList>
    </citation>
    <scope>NUCLEOTIDE SEQUENCE [LARGE SCALE GENOMIC DNA]</scope>
    <source>
        <strain evidence="1 2">SFB5A</strain>
    </source>
</reference>
<comment type="caution">
    <text evidence="1">The sequence shown here is derived from an EMBL/GenBank/DDBJ whole genome shotgun (WGS) entry which is preliminary data.</text>
</comment>
<proteinExistence type="predicted"/>
<accession>A0A7W7XBZ3</accession>
<protein>
    <submittedName>
        <fullName evidence="1">Uncharacterized protein</fullName>
    </submittedName>
</protein>
<evidence type="ECO:0000313" key="2">
    <source>
        <dbReference type="Proteomes" id="UP000582643"/>
    </source>
</evidence>